<reference evidence="1" key="1">
    <citation type="submission" date="2020-01" db="EMBL/GenBank/DDBJ databases">
        <title>Patterns of diversity and host range of bacteriophage communities associated with bean-nodulatin bacteria.</title>
        <authorList>
            <person name="Vann Cauwenberghe J."/>
            <person name="Santamaria R.I."/>
            <person name="Bustos P."/>
            <person name="Juarez S."/>
            <person name="Gonzalez V."/>
        </authorList>
    </citation>
    <scope>NUCLEOTIDE SEQUENCE</scope>
</reference>
<sequence length="181" mass="19464">MTTKFPKGYEYLGAVAGPKHMLEALLLLGTVEVPGSKNSPVIMTWATELGLDRAYTGDDVPWCGLFAAICMKRAGRQPVTNPLWALNWSKFGIASPLPSFGDILVKKRKTATGWAGHVTFIVGEDATHYHCLGGNQSDAVCITRIAKKDAYAIRRPAYVNTPADVKIVKLKATGKTGGSEA</sequence>
<dbReference type="InterPro" id="IPR013423">
    <property type="entry name" value="CHP02594"/>
</dbReference>
<dbReference type="EMBL" id="MN988539">
    <property type="protein sequence ID" value="QIG74615.1"/>
    <property type="molecule type" value="Genomic_DNA"/>
</dbReference>
<gene>
    <name evidence="1" type="ORF">EVC11_033</name>
</gene>
<keyword evidence="2" id="KW-1185">Reference proteome</keyword>
<organism evidence="1 2">
    <name type="scientific">Rhizobium phage RHph_I20</name>
    <dbReference type="NCBI Taxonomy" id="2509730"/>
    <lineage>
        <taxon>Viruses</taxon>
        <taxon>Duplodnaviria</taxon>
        <taxon>Heunggongvirae</taxon>
        <taxon>Uroviricota</taxon>
        <taxon>Caudoviricetes</taxon>
        <taxon>Autographivirales</taxon>
        <taxon>Autographivirales incertae sedis</taxon>
        <taxon>Morelosvirus</taxon>
        <taxon>Morelosvirus RHphI20</taxon>
    </lineage>
</organism>
<protein>
    <submittedName>
        <fullName evidence="1">Putative baseplate hub subunit and tail lysozyme protein</fullName>
    </submittedName>
</protein>
<evidence type="ECO:0000313" key="1">
    <source>
        <dbReference type="EMBL" id="QIG74615.1"/>
    </source>
</evidence>
<name>A0A7S5RBJ8_9CAUD</name>
<dbReference type="Proteomes" id="UP000623593">
    <property type="component" value="Segment"/>
</dbReference>
<dbReference type="NCBIfam" id="TIGR02594">
    <property type="entry name" value="TIGR02594 family protein"/>
    <property type="match status" value="1"/>
</dbReference>
<evidence type="ECO:0000313" key="2">
    <source>
        <dbReference type="Proteomes" id="UP000623593"/>
    </source>
</evidence>
<accession>A0A7S5RBJ8</accession>
<proteinExistence type="predicted"/>